<reference evidence="1 2" key="1">
    <citation type="submission" date="2014-03" db="EMBL/GenBank/DDBJ databases">
        <title>Genomics of Bifidobacteria.</title>
        <authorList>
            <person name="Ventura M."/>
            <person name="Milani C."/>
            <person name="Lugli G.A."/>
        </authorList>
    </citation>
    <scope>NUCLEOTIDE SEQUENCE [LARGE SCALE GENOMIC DNA]</scope>
    <source>
        <strain evidence="1 2">LMG 14934</strain>
    </source>
</reference>
<accession>A0A087CPN6</accession>
<dbReference type="EMBL" id="JGZM01000010">
    <property type="protein sequence ID" value="KFI85236.1"/>
    <property type="molecule type" value="Genomic_DNA"/>
</dbReference>
<name>A0A087CPN6_9BIFI</name>
<sequence>MPPLALSRRYWKAKSSGFFLLGITEKYRKQDMSSFVISSQCNNCMAYQAKYKRKTATAK</sequence>
<proteinExistence type="predicted"/>
<evidence type="ECO:0000313" key="2">
    <source>
        <dbReference type="Proteomes" id="UP000029040"/>
    </source>
</evidence>
<dbReference type="Proteomes" id="UP000029040">
    <property type="component" value="Unassembled WGS sequence"/>
</dbReference>
<organism evidence="1 2">
    <name type="scientific">Bifidobacterium pullorum subsp. saeculare DSM 6531 = LMG 14934</name>
    <dbReference type="NCBI Taxonomy" id="1437611"/>
    <lineage>
        <taxon>Bacteria</taxon>
        <taxon>Bacillati</taxon>
        <taxon>Actinomycetota</taxon>
        <taxon>Actinomycetes</taxon>
        <taxon>Bifidobacteriales</taxon>
        <taxon>Bifidobacteriaceae</taxon>
        <taxon>Bifidobacterium</taxon>
    </lineage>
</organism>
<comment type="caution">
    <text evidence="1">The sequence shown here is derived from an EMBL/GenBank/DDBJ whole genome shotgun (WGS) entry which is preliminary data.</text>
</comment>
<protein>
    <submittedName>
        <fullName evidence="1">Uncharacterized protein</fullName>
    </submittedName>
</protein>
<dbReference type="AlphaFoldDB" id="A0A087CPN6"/>
<evidence type="ECO:0000313" key="1">
    <source>
        <dbReference type="EMBL" id="KFI85236.1"/>
    </source>
</evidence>
<gene>
    <name evidence="1" type="ORF">BSAE_1925</name>
</gene>